<dbReference type="Proteomes" id="UP000019666">
    <property type="component" value="Unassembled WGS sequence"/>
</dbReference>
<evidence type="ECO:0000313" key="1">
    <source>
        <dbReference type="EMBL" id="EYD75925.1"/>
    </source>
</evidence>
<reference evidence="1 2" key="1">
    <citation type="submission" date="2013-02" db="EMBL/GenBank/DDBJ databases">
        <authorList>
            <person name="Fiebig A."/>
            <person name="Goeker M."/>
            <person name="Klenk H.-P.P."/>
        </authorList>
    </citation>
    <scope>NUCLEOTIDE SEQUENCE [LARGE SCALE GENOMIC DNA]</scope>
    <source>
        <strain evidence="1 2">DSM 19309</strain>
    </source>
</reference>
<gene>
    <name evidence="1" type="ORF">Rumeso_02543</name>
</gene>
<dbReference type="HOGENOM" id="CLU_3257343_0_0_5"/>
<dbReference type="EMBL" id="AOSK01000064">
    <property type="protein sequence ID" value="EYD75925.1"/>
    <property type="molecule type" value="Genomic_DNA"/>
</dbReference>
<sequence>MFFGVLGGHGGLPRDRVIRTDSVVRRLRESTSALSDSQPESL</sequence>
<dbReference type="AlphaFoldDB" id="A0A017HNN2"/>
<protein>
    <submittedName>
        <fullName evidence="1">Uncharacterized protein</fullName>
    </submittedName>
</protein>
<proteinExistence type="predicted"/>
<organism evidence="1 2">
    <name type="scientific">Rubellimicrobium mesophilum DSM 19309</name>
    <dbReference type="NCBI Taxonomy" id="442562"/>
    <lineage>
        <taxon>Bacteria</taxon>
        <taxon>Pseudomonadati</taxon>
        <taxon>Pseudomonadota</taxon>
        <taxon>Alphaproteobacteria</taxon>
        <taxon>Rhodobacterales</taxon>
        <taxon>Roseobacteraceae</taxon>
        <taxon>Rubellimicrobium</taxon>
    </lineage>
</organism>
<evidence type="ECO:0000313" key="2">
    <source>
        <dbReference type="Proteomes" id="UP000019666"/>
    </source>
</evidence>
<comment type="caution">
    <text evidence="1">The sequence shown here is derived from an EMBL/GenBank/DDBJ whole genome shotgun (WGS) entry which is preliminary data.</text>
</comment>
<keyword evidence="2" id="KW-1185">Reference proteome</keyword>
<name>A0A017HNN2_9RHOB</name>
<accession>A0A017HNN2</accession>